<dbReference type="InterPro" id="IPR002716">
    <property type="entry name" value="PIN_dom"/>
</dbReference>
<dbReference type="RefSeq" id="WP_289271447.1">
    <property type="nucleotide sequence ID" value="NZ_OX365700.1"/>
</dbReference>
<sequence>MIIVPDASVILKWVLEKEDESDYPQALQLQQALLAQEVEIRLPTLWRYEVGNVLGLKQSALATELMSALLAYEFEEVPLRTEYSLAVLEHMHEVKGVTFYDSAYHVLALRTKGLYLTADTAYEKRARRKGHVALLREWREP</sequence>
<reference evidence="2" key="1">
    <citation type="submission" date="2022-10" db="EMBL/GenBank/DDBJ databases">
        <authorList>
            <person name="Koch H."/>
        </authorList>
    </citation>
    <scope>NUCLEOTIDE SEQUENCE</scope>
    <source>
        <strain evidence="2">DNF</strain>
    </source>
</reference>
<feature type="domain" description="PIN" evidence="1">
    <location>
        <begin position="3"/>
        <end position="126"/>
    </location>
</feature>
<dbReference type="AlphaFoldDB" id="A0AA86N3R0"/>
<dbReference type="Proteomes" id="UP001179121">
    <property type="component" value="Chromosome"/>
</dbReference>
<dbReference type="EMBL" id="OX365700">
    <property type="protein sequence ID" value="CAI4034026.1"/>
    <property type="molecule type" value="Genomic_DNA"/>
</dbReference>
<accession>A0AA86N3R0</accession>
<evidence type="ECO:0000313" key="3">
    <source>
        <dbReference type="Proteomes" id="UP001179121"/>
    </source>
</evidence>
<gene>
    <name evidence="2" type="ORF">DNFV4_04468</name>
</gene>
<organism evidence="2 3">
    <name type="scientific">Nitrospira tepida</name>
    <dbReference type="NCBI Taxonomy" id="2973512"/>
    <lineage>
        <taxon>Bacteria</taxon>
        <taxon>Pseudomonadati</taxon>
        <taxon>Nitrospirota</taxon>
        <taxon>Nitrospiria</taxon>
        <taxon>Nitrospirales</taxon>
        <taxon>Nitrospiraceae</taxon>
        <taxon>Nitrospira</taxon>
    </lineage>
</organism>
<dbReference type="InterPro" id="IPR029060">
    <property type="entry name" value="PIN-like_dom_sf"/>
</dbReference>
<keyword evidence="3" id="KW-1185">Reference proteome</keyword>
<dbReference type="InterPro" id="IPR044153">
    <property type="entry name" value="PIN_Pae0151-like"/>
</dbReference>
<dbReference type="Pfam" id="PF01850">
    <property type="entry name" value="PIN"/>
    <property type="match status" value="1"/>
</dbReference>
<evidence type="ECO:0000259" key="1">
    <source>
        <dbReference type="Pfam" id="PF01850"/>
    </source>
</evidence>
<evidence type="ECO:0000313" key="2">
    <source>
        <dbReference type="EMBL" id="CAI4034026.1"/>
    </source>
</evidence>
<name>A0AA86N3R0_9BACT</name>
<dbReference type="SUPFAM" id="SSF88723">
    <property type="entry name" value="PIN domain-like"/>
    <property type="match status" value="1"/>
</dbReference>
<proteinExistence type="predicted"/>
<dbReference type="Gene3D" id="3.40.50.1010">
    <property type="entry name" value="5'-nuclease"/>
    <property type="match status" value="1"/>
</dbReference>
<dbReference type="CDD" id="cd09873">
    <property type="entry name" value="PIN_Pae0151-like"/>
    <property type="match status" value="1"/>
</dbReference>
<dbReference type="KEGG" id="nti:DNFV4_04468"/>
<protein>
    <submittedName>
        <fullName evidence="2">Type II toxin-antitoxin system VapC family toxin</fullName>
    </submittedName>
</protein>